<keyword evidence="1" id="KW-0802">TPR repeat</keyword>
<dbReference type="InterPro" id="IPR019734">
    <property type="entry name" value="TPR_rpt"/>
</dbReference>
<reference evidence="3 4" key="1">
    <citation type="journal article" date="2016" name="Environ. Microbiol.">
        <title>New Methyloceanibacter diversity from North Sea sediments includes methanotroph containing solely the soluble methane monooxygenase.</title>
        <authorList>
            <person name="Vekeman B."/>
            <person name="Kerckhof F.M."/>
            <person name="Cremers G."/>
            <person name="de Vos P."/>
            <person name="Vandamme P."/>
            <person name="Boon N."/>
            <person name="Op den Camp H.J."/>
            <person name="Heylen K."/>
        </authorList>
    </citation>
    <scope>NUCLEOTIDE SEQUENCE [LARGE SCALE GENOMIC DNA]</scope>
    <source>
        <strain evidence="3 4">R-67174</strain>
    </source>
</reference>
<gene>
    <name evidence="3" type="ORF">AUC68_13720</name>
</gene>
<name>A0A1E3W643_9HYPH</name>
<dbReference type="Gene3D" id="1.25.40.10">
    <property type="entry name" value="Tetratricopeptide repeat domain"/>
    <property type="match status" value="1"/>
</dbReference>
<keyword evidence="2" id="KW-0732">Signal</keyword>
<evidence type="ECO:0000256" key="2">
    <source>
        <dbReference type="SAM" id="SignalP"/>
    </source>
</evidence>
<dbReference type="Proteomes" id="UP000094501">
    <property type="component" value="Unassembled WGS sequence"/>
</dbReference>
<proteinExistence type="predicted"/>
<feature type="signal peptide" evidence="2">
    <location>
        <begin position="1"/>
        <end position="26"/>
    </location>
</feature>
<comment type="caution">
    <text evidence="3">The sequence shown here is derived from an EMBL/GenBank/DDBJ whole genome shotgun (WGS) entry which is preliminary data.</text>
</comment>
<evidence type="ECO:0000313" key="3">
    <source>
        <dbReference type="EMBL" id="ODS00972.1"/>
    </source>
</evidence>
<dbReference type="SUPFAM" id="SSF48452">
    <property type="entry name" value="TPR-like"/>
    <property type="match status" value="1"/>
</dbReference>
<sequence>MGSLAKLAAIAVAVCLALGSPKATSAAEVSEPQREAMLQRMIANPSDLDLAFEYAQASADAGDYEGAISALERMLIYAPNTPRIQFELGVLYYKLGAYEVARSYFEQVLLNPSVPNEVADQVRLYIQQLAIAADPPPFSASIFSAIRWESNANFGPSTNTVTLNGLDFTLGSQSVGRDGWSWLNIGTLHYSYDLEKQGDRLEFDFLAYSTVYFDSQLSDIDLDFFEFTLGPSFNMKRFDWDQTRLFVYAIGDLSYLGYDSYFYAPGAGMRLLSFSATQSVLDVRLETRYRDFQDNSDLPTNSLRTGFQTRLGLNYTYYFTPGVVLTTAGYAQREAADASFYSNTEVALSAGLAWTFTNPFWAAQFPLTWQLGGGIIRRDYDDPDPTINPVAPERDDTWWARTAVVVPVAETWALVPQVEYRDQQSNYDLRTFDNLTAILGIQKRF</sequence>
<dbReference type="Pfam" id="PF13432">
    <property type="entry name" value="TPR_16"/>
    <property type="match status" value="1"/>
</dbReference>
<evidence type="ECO:0000256" key="1">
    <source>
        <dbReference type="PROSITE-ProRule" id="PRU00339"/>
    </source>
</evidence>
<accession>A0A1E3W643</accession>
<evidence type="ECO:0000313" key="4">
    <source>
        <dbReference type="Proteomes" id="UP000094501"/>
    </source>
</evidence>
<keyword evidence="4" id="KW-1185">Reference proteome</keyword>
<dbReference type="InterPro" id="IPR011990">
    <property type="entry name" value="TPR-like_helical_dom_sf"/>
</dbReference>
<protein>
    <submittedName>
        <fullName evidence="3">Uncharacterized protein</fullName>
    </submittedName>
</protein>
<feature type="chain" id="PRO_5009139048" evidence="2">
    <location>
        <begin position="27"/>
        <end position="445"/>
    </location>
</feature>
<dbReference type="EMBL" id="LPWG01000003">
    <property type="protein sequence ID" value="ODS00972.1"/>
    <property type="molecule type" value="Genomic_DNA"/>
</dbReference>
<feature type="repeat" description="TPR" evidence="1">
    <location>
        <begin position="82"/>
        <end position="114"/>
    </location>
</feature>
<dbReference type="PROSITE" id="PS50005">
    <property type="entry name" value="TPR"/>
    <property type="match status" value="1"/>
</dbReference>
<dbReference type="AlphaFoldDB" id="A0A1E3W643"/>
<organism evidence="3 4">
    <name type="scientific">Methyloceanibacter methanicus</name>
    <dbReference type="NCBI Taxonomy" id="1774968"/>
    <lineage>
        <taxon>Bacteria</taxon>
        <taxon>Pseudomonadati</taxon>
        <taxon>Pseudomonadota</taxon>
        <taxon>Alphaproteobacteria</taxon>
        <taxon>Hyphomicrobiales</taxon>
        <taxon>Hyphomicrobiaceae</taxon>
        <taxon>Methyloceanibacter</taxon>
    </lineage>
</organism>
<dbReference type="STRING" id="1774968.AUC68_13720"/>